<dbReference type="Proteomes" id="UP000774326">
    <property type="component" value="Unassembled WGS sequence"/>
</dbReference>
<dbReference type="EMBL" id="JAEUBG010002005">
    <property type="protein sequence ID" value="KAH3685434.1"/>
    <property type="molecule type" value="Genomic_DNA"/>
</dbReference>
<proteinExistence type="inferred from homology"/>
<name>A0A9P8Q9M3_WICPI</name>
<dbReference type="GO" id="GO:0006869">
    <property type="term" value="P:lipid transport"/>
    <property type="evidence" value="ECO:0007669"/>
    <property type="project" value="UniProtKB-KW"/>
</dbReference>
<dbReference type="Pfam" id="PF25036">
    <property type="entry name" value="VPS13_VAB"/>
    <property type="match status" value="1"/>
</dbReference>
<dbReference type="InterPro" id="IPR056748">
    <property type="entry name" value="VPS13-like_C"/>
</dbReference>
<dbReference type="Pfam" id="PF25037">
    <property type="entry name" value="VPS13_C"/>
    <property type="match status" value="1"/>
</dbReference>
<dbReference type="InterPro" id="IPR026854">
    <property type="entry name" value="VPS13_N"/>
</dbReference>
<evidence type="ECO:0000256" key="1">
    <source>
        <dbReference type="ARBA" id="ARBA00006545"/>
    </source>
</evidence>
<reference evidence="8" key="1">
    <citation type="journal article" date="2021" name="Open Biol.">
        <title>Shared evolutionary footprints suggest mitochondrial oxidative damage underlies multiple complex I losses in fungi.</title>
        <authorList>
            <person name="Schikora-Tamarit M.A."/>
            <person name="Marcet-Houben M."/>
            <person name="Nosek J."/>
            <person name="Gabaldon T."/>
        </authorList>
    </citation>
    <scope>NUCLEOTIDE SEQUENCE</scope>
    <source>
        <strain evidence="8">CBS2887</strain>
    </source>
</reference>
<feature type="domain" description="Chorein N-terminal" evidence="5">
    <location>
        <begin position="1"/>
        <end position="1523"/>
    </location>
</feature>
<dbReference type="GO" id="GO:0005794">
    <property type="term" value="C:Golgi apparatus"/>
    <property type="evidence" value="ECO:0007669"/>
    <property type="project" value="UniProtKB-UniRule"/>
</dbReference>
<reference evidence="8" key="2">
    <citation type="submission" date="2021-01" db="EMBL/GenBank/DDBJ databases">
        <authorList>
            <person name="Schikora-Tamarit M.A."/>
        </authorList>
    </citation>
    <scope>NUCLEOTIDE SEQUENCE</scope>
    <source>
        <strain evidence="8">CBS2887</strain>
    </source>
</reference>
<evidence type="ECO:0000259" key="6">
    <source>
        <dbReference type="Pfam" id="PF25036"/>
    </source>
</evidence>
<comment type="similarity">
    <text evidence="1 4">Belongs to the VPS13 family.</text>
</comment>
<evidence type="ECO:0000313" key="9">
    <source>
        <dbReference type="Proteomes" id="UP000774326"/>
    </source>
</evidence>
<dbReference type="PANTHER" id="PTHR16166:SF93">
    <property type="entry name" value="INTERMEMBRANE LIPID TRANSFER PROTEIN VPS13"/>
    <property type="match status" value="1"/>
</dbReference>
<sequence>MLESLAASILNRFLGDYVENFDPKQLNIGIWSGDVKLKGLRLKKESLDALKLPVDVKFGHLGQLTLQIPWANLKAEPVKVSIEDVYLLATPILSDTYDTKEEIERELALKFRKLAELEIRDKANPNNGLSSEEAAKNESFMESLLTKITDNLQFEVKRIHLRYEDMENVFSEHPYAIGVTLDELSAVSTDENWKQTFISVSQSLTHKLLTMKSLCCYWNTEARSIYVDDHDKLLEKFQLSIINDENLSTYEEFTQFILRPVSCVGHLTLNKLGTTETQPHIKSEVFFEELSVDLDSEQYRDALWTASKFHWYTKTHRFKKFRPSVPLSGNGKEWFKYAANSVLSEIHDRNYRWSWEFLKKRRDMRKSYIKIWKRKLKLAQNATLSPEDVDSLRLLEEELSYEDIKFFRSLARNELRKETTTRSAAEIALKKVAEKTKSQVQNNSWLSWWSGNTSATDSATKDSFAITDEQRDEFFNVIEYDESKALVETVQIPRDRVSFELSAKLKRGGFTVRTGSDRKNLAEVVFDDCSFKHFQRPDSSLSQFSLQEFKVVDGTETTLYKDVISVKPLSSNAHDDDDALHQNGKPQQPFFQVSFENSPLDGSADSELIAKLKSMTIFYHVHLVNEIIRFFSPPKIHLETINAIMSAAEATVEGLTTQTRMGLESIWENHQTINAKLDLHAPLIILPLDPTSWSSPCAVIDAGHIGLVSDLADKVKSEEIRKLSPAEYAKIDVHELNQLMYDKFNLHLQDTQILIGPTIKSTIQQLHSSDKKKPALILEKLDMKMLLELSILPSSLNLAKIKTTANLPNLIAQMNDYQYKIMMQLIDKCIPDFDIGSEAASTEHSTDPATPLAFSLGRTQTDQSALSIDEFSDANDEFQDSATTTSTATTTTTTTATAASGEDVSFAQNKAAELLKNQHMFELAFVVDKVQLLLSQCKNGDTMESKEIVDLVAERFNLELFRTNDGDMEVDLSLSTINVEDWIEETGPVEFKKLISSNNFTKDEIVTKKADLFNMKYTRNKRIVVIDGEDEEFFDQDVKLDLSQLKLVVTRKSLLTILNFILTTFTDPNQPPPQPQPIMNFQDPDTLAQQIRVDINLDSIMLVLNDEGIKLATIQLSTAHVDVLVLPETLKVYSKLGELTLHDDVNEGSQRDSVLRKLLSFDGNEMAEFTYETIDMNSPTFSEYQSKFLFEAGSLRINVVEEPIKKILGFLNKFQKMKLYFDNARIQAFNQVVLPDQNIKFDIKVKTPIIVFPQLINANSDLFNNITVYLGEFKSSNVFTKDPVKGLINKIECGLSSAKFTSTFHTDQTGNVQSLDIIDNLNMKFDIDHHSDPVDRFQTLVTGYLTDVDADLTESQFRYIYNLSRTLPSVVDFDEFDDSLSGVEFAAVSANNIIAPRAIHNPDMNLPPPSSSASSSVSEVKVVDPEQGAVDFRFNASRISLTLHNNTESVSDLASTGISRFTLEDIGVVFTQKQSSQFTSNFHISSLVVEDIRESRDSKFTEISPRSAQEGHQFSIDVFTEGPNNDKTTFAVLRVNFPKVILALDYLFSLKSFVDYGLEFALSPDTEVDKALEDSQIDRFGDSALTKSQRKSVVSTAGAHSEGDPASSASAAQSSKFNFTIDVMDTSLILLADPTSRSSEAVVFKIEQLLASSQGIFTASVSNVGMFLAKMDQYDTNRIRIIDDFSSSLTVDGRNSSAENLLTQIQLSCDEIIMRVSLNDIKLAIYIFNKAMELAKENGITEKVDNEDDGPVYTTFTKEFKRKLSKYAPTISSAISDVRNKIIAEPEILIKGESLTADINGFRLVIIGNVNELPVLDLSVNPFQAVAKNWSTELEADVSMESVVNIYNYAKSSWESLVDPWPLALHVSRSAGVKSRLNIEFLSKRLAELSLSSSSIALLSQLAASFSGESEIKDRGEIKPYKIVNETGFDVEVWSSNDKESMKKSHIRNGKSLAWEFQDWKKIRENLDRKHQRDYLSLNLLGSGYSSVLQIPVDSQGEDVLMLEPAVNGVHNRIAVVIKLSDDNVKIITLRSTVTLLNDTQIPIFLKSGEHEIIIKPNTSKAVPIDEVYAGSFRIKPHINFSFDYCEQNLFWKRVTSGIIPVKCPATDREDPTCFYFQVEAKFDHNDPLAKIYPHMSIVISPPLEIENLLPYDISYRIYDRNLKRDWKNVLKKGSVSAVHVVDLQHFLLLSIQPDNIGFAKSDFAIINSQATSDFKREASLVMRNEDGQILNIGLHYVPTTNNSAGTRVVLYAPYIVLNKTQLNLSVIGDKNVMSSKVFKQSENEHEHNEDQLAKVSKPSMFSFDIIGNFKKRALIQLGNSDVSRPISFDAIGQINEVDVSTSDSCESSLGVSVKEGEGKYKLSRVVTVAPRYVVKNSFKENLLINVVGSPKEITLSPGSVIPLYDLPKTKRKQVRIRFSNAKSSWSAPFNIKDIGQLFLKVYKIDVGQILLKIVVSLEDSSLFINIGDAEGHWPYSIRNFTDEDFIFYQKNPDLDEDDNYIAGASYESFQPFYYRIPPKSVMPYSWDYPAGVVKELILTADGRERHIQLAEIGNLRPMRLPRSNRIIEFNVVADGPTQSLIISNYDQSSSMYKLMDTSSSLSVENSNDKFKAVDEDSEISTQIIFKFEGLGISLINTRLQELCYVTARGIEVRLNDSELYQTASVKLKWLQIDNQLFGGIYPIILYPTVVPQSTKEMNNHPAFSGSVSRVKDDSHGVLFIKYATLLLQEMSLEMDEDFLYALLDFCKLPGSIWDVQTKDVLCPDVITLEDHSTTIEGGDVYFEILHLQPVQLNISFVRTERINEDGKASSQNSVSYFFNILTMAVGNVNDAPIRLNALLTENVRAPINTLIQTITTHYGQAFFSQIHKVIGSADLIGNPVGLFNNISSGVMDIFYEPYQGLVMNDRPQELGISVAKGGLSFVKKTVFGFSDSFAKVTGSIAKGLSAATLDREFQERRRLHQRRNKPKHALYGIGNGATSFFDGLSSGLQGVAMDPIQGANSDGTRGFFKGIGKGLIGLPTKTAIGIFDLANQVSEGIKNTTTAFDGGSLDRVRLPRYIGHDSIIKPYDERESQGQYWLKSANGGRFINEEYLAHVVLPGEDMALIVTYRYIILLSISMGESKWCIDFDSIRTITQETAGIKIGLIDSKQGPFIPIPDFRTRKYIYNKIAIAVNDYNKKSHVTL</sequence>
<organism evidence="8 9">
    <name type="scientific">Wickerhamomyces pijperi</name>
    <name type="common">Yeast</name>
    <name type="synonym">Pichia pijperi</name>
    <dbReference type="NCBI Taxonomy" id="599730"/>
    <lineage>
        <taxon>Eukaryota</taxon>
        <taxon>Fungi</taxon>
        <taxon>Dikarya</taxon>
        <taxon>Ascomycota</taxon>
        <taxon>Saccharomycotina</taxon>
        <taxon>Saccharomycetes</taxon>
        <taxon>Phaffomycetales</taxon>
        <taxon>Wickerhamomycetaceae</taxon>
        <taxon>Wickerhamomyces</taxon>
    </lineage>
</organism>
<keyword evidence="3 4" id="KW-0445">Lipid transport</keyword>
<feature type="domain" description="Vacuolar protein sorting-associated protein 13 VPS13 adaptor binding" evidence="6">
    <location>
        <begin position="1959"/>
        <end position="2532"/>
    </location>
</feature>
<accession>A0A9P8Q9M3</accession>
<dbReference type="Pfam" id="PF12624">
    <property type="entry name" value="VPS13_N"/>
    <property type="match status" value="1"/>
</dbReference>
<dbReference type="GO" id="GO:0045053">
    <property type="term" value="P:protein retention in Golgi apparatus"/>
    <property type="evidence" value="ECO:0007669"/>
    <property type="project" value="UniProtKB-UniRule"/>
</dbReference>
<gene>
    <name evidence="8" type="ORF">WICPIJ_003592</name>
</gene>
<dbReference type="InterPro" id="IPR017148">
    <property type="entry name" value="VPS13_fungi"/>
</dbReference>
<keyword evidence="2 4" id="KW-0813">Transport</keyword>
<dbReference type="OrthoDB" id="428159at2759"/>
<evidence type="ECO:0000256" key="3">
    <source>
        <dbReference type="ARBA" id="ARBA00023055"/>
    </source>
</evidence>
<dbReference type="PIRSF" id="PIRSF037235">
    <property type="entry name" value="VPS13_fungi"/>
    <property type="match status" value="1"/>
</dbReference>
<comment type="caution">
    <text evidence="8">The sequence shown here is derived from an EMBL/GenBank/DDBJ whole genome shotgun (WGS) entry which is preliminary data.</text>
</comment>
<evidence type="ECO:0000256" key="2">
    <source>
        <dbReference type="ARBA" id="ARBA00022448"/>
    </source>
</evidence>
<evidence type="ECO:0000259" key="7">
    <source>
        <dbReference type="Pfam" id="PF25037"/>
    </source>
</evidence>
<dbReference type="InterPro" id="IPR009543">
    <property type="entry name" value="VPS13_VAB"/>
</dbReference>
<keyword evidence="4" id="KW-0333">Golgi apparatus</keyword>
<dbReference type="InterPro" id="IPR026847">
    <property type="entry name" value="VPS13"/>
</dbReference>
<protein>
    <recommendedName>
        <fullName evidence="4">Vacuolar protein sorting-associated protein</fullName>
    </recommendedName>
</protein>
<dbReference type="GO" id="GO:0007005">
    <property type="term" value="P:mitochondrion organization"/>
    <property type="evidence" value="ECO:0007669"/>
    <property type="project" value="TreeGrafter"/>
</dbReference>
<evidence type="ECO:0000259" key="5">
    <source>
        <dbReference type="Pfam" id="PF12624"/>
    </source>
</evidence>
<evidence type="ECO:0000256" key="4">
    <source>
        <dbReference type="PIRNR" id="PIRNR037235"/>
    </source>
</evidence>
<dbReference type="PANTHER" id="PTHR16166">
    <property type="entry name" value="VACUOLAR PROTEIN SORTING-ASSOCIATED PROTEIN VPS13"/>
    <property type="match status" value="1"/>
</dbReference>
<feature type="domain" description="Intermembrane lipid transfer protein VPS13-like C-terminal" evidence="7">
    <location>
        <begin position="3053"/>
        <end position="3158"/>
    </location>
</feature>
<dbReference type="GO" id="GO:0045324">
    <property type="term" value="P:late endosome to vacuole transport"/>
    <property type="evidence" value="ECO:0007669"/>
    <property type="project" value="UniProtKB-UniRule"/>
</dbReference>
<comment type="function">
    <text evidence="4">Mediates the transfer of lipids between membranes at organelle contact sites. May play a role in mitochondrial lipid homeostasis.</text>
</comment>
<dbReference type="GO" id="GO:0006623">
    <property type="term" value="P:protein targeting to vacuole"/>
    <property type="evidence" value="ECO:0007669"/>
    <property type="project" value="TreeGrafter"/>
</dbReference>
<evidence type="ECO:0000313" key="8">
    <source>
        <dbReference type="EMBL" id="KAH3685434.1"/>
    </source>
</evidence>
<keyword evidence="9" id="KW-1185">Reference proteome</keyword>